<dbReference type="EMBL" id="AZBU02000008">
    <property type="protein sequence ID" value="TKR68692.1"/>
    <property type="molecule type" value="Genomic_DNA"/>
</dbReference>
<keyword evidence="4 7" id="KW-0732">Signal</keyword>
<keyword evidence="5" id="KW-1133">Transmembrane helix</keyword>
<evidence type="ECO:0000256" key="3">
    <source>
        <dbReference type="ARBA" id="ARBA00022692"/>
    </source>
</evidence>
<accession>A0A4U5MHZ0</accession>
<evidence type="ECO:0000313" key="9">
    <source>
        <dbReference type="EMBL" id="TKR68692.1"/>
    </source>
</evidence>
<evidence type="ECO:0000256" key="4">
    <source>
        <dbReference type="ARBA" id="ARBA00022729"/>
    </source>
</evidence>
<keyword evidence="6" id="KW-0472">Membrane</keyword>
<evidence type="ECO:0000256" key="6">
    <source>
        <dbReference type="ARBA" id="ARBA00023136"/>
    </source>
</evidence>
<organism evidence="9 10">
    <name type="scientific">Steinernema carpocapsae</name>
    <name type="common">Entomopathogenic nematode</name>
    <dbReference type="NCBI Taxonomy" id="34508"/>
    <lineage>
        <taxon>Eukaryota</taxon>
        <taxon>Metazoa</taxon>
        <taxon>Ecdysozoa</taxon>
        <taxon>Nematoda</taxon>
        <taxon>Chromadorea</taxon>
        <taxon>Rhabditida</taxon>
        <taxon>Tylenchina</taxon>
        <taxon>Panagrolaimomorpha</taxon>
        <taxon>Strongyloidoidea</taxon>
        <taxon>Steinernematidae</taxon>
        <taxon>Steinernema</taxon>
    </lineage>
</organism>
<feature type="chain" id="PRO_5020379918" description="ER membrane protein complex subunit 7 beta-sandwich domain-containing protein" evidence="7">
    <location>
        <begin position="26"/>
        <end position="220"/>
    </location>
</feature>
<dbReference type="OrthoDB" id="336240at2759"/>
<name>A0A4U5MHZ0_STECR</name>
<proteinExistence type="inferred from homology"/>
<dbReference type="SUPFAM" id="SSF49452">
    <property type="entry name" value="Starch-binding domain-like"/>
    <property type="match status" value="1"/>
</dbReference>
<dbReference type="InterPro" id="IPR013784">
    <property type="entry name" value="Carb-bd-like_fold"/>
</dbReference>
<evidence type="ECO:0000256" key="1">
    <source>
        <dbReference type="ARBA" id="ARBA00004167"/>
    </source>
</evidence>
<gene>
    <name evidence="9" type="ORF">L596_030938</name>
</gene>
<dbReference type="GO" id="GO:0030246">
    <property type="term" value="F:carbohydrate binding"/>
    <property type="evidence" value="ECO:0007669"/>
    <property type="project" value="InterPro"/>
</dbReference>
<evidence type="ECO:0000256" key="7">
    <source>
        <dbReference type="SAM" id="SignalP"/>
    </source>
</evidence>
<evidence type="ECO:0000259" key="8">
    <source>
        <dbReference type="Pfam" id="PF09430"/>
    </source>
</evidence>
<dbReference type="InterPro" id="IPR039163">
    <property type="entry name" value="EMC7"/>
</dbReference>
<dbReference type="GO" id="GO:0072546">
    <property type="term" value="C:EMC complex"/>
    <property type="evidence" value="ECO:0007669"/>
    <property type="project" value="TreeGrafter"/>
</dbReference>
<keyword evidence="10" id="KW-1185">Reference proteome</keyword>
<protein>
    <recommendedName>
        <fullName evidence="8">ER membrane protein complex subunit 7 beta-sandwich domain-containing protein</fullName>
    </recommendedName>
</protein>
<comment type="subcellular location">
    <subcellularLocation>
        <location evidence="1">Membrane</location>
        <topology evidence="1">Single-pass membrane protein</topology>
    </subcellularLocation>
</comment>
<comment type="similarity">
    <text evidence="2">Belongs to the EMC7 family.</text>
</comment>
<keyword evidence="3" id="KW-0812">Transmembrane</keyword>
<reference evidence="9 10" key="2">
    <citation type="journal article" date="2019" name="G3 (Bethesda)">
        <title>Hybrid Assembly of the Genome of the Entomopathogenic Nematode Steinernema carpocapsae Identifies the X-Chromosome.</title>
        <authorList>
            <person name="Serra L."/>
            <person name="Macchietto M."/>
            <person name="Macias-Munoz A."/>
            <person name="McGill C.J."/>
            <person name="Rodriguez I.M."/>
            <person name="Rodriguez B."/>
            <person name="Murad R."/>
            <person name="Mortazavi A."/>
        </authorList>
    </citation>
    <scope>NUCLEOTIDE SEQUENCE [LARGE SCALE GENOMIC DNA]</scope>
    <source>
        <strain evidence="9 10">ALL</strain>
    </source>
</reference>
<comment type="caution">
    <text evidence="9">The sequence shown here is derived from an EMBL/GenBank/DDBJ whole genome shotgun (WGS) entry which is preliminary data.</text>
</comment>
<dbReference type="Proteomes" id="UP000298663">
    <property type="component" value="Unassembled WGS sequence"/>
</dbReference>
<feature type="signal peptide" evidence="7">
    <location>
        <begin position="1"/>
        <end position="25"/>
    </location>
</feature>
<evidence type="ECO:0000256" key="5">
    <source>
        <dbReference type="ARBA" id="ARBA00022989"/>
    </source>
</evidence>
<evidence type="ECO:0000256" key="2">
    <source>
        <dbReference type="ARBA" id="ARBA00008880"/>
    </source>
</evidence>
<dbReference type="AlphaFoldDB" id="A0A4U5MHZ0"/>
<evidence type="ECO:0000313" key="10">
    <source>
        <dbReference type="Proteomes" id="UP000298663"/>
    </source>
</evidence>
<dbReference type="InterPro" id="IPR019008">
    <property type="entry name" value="Beta_sandwich_EMC7"/>
</dbReference>
<feature type="domain" description="ER membrane protein complex subunit 7 beta-sandwich" evidence="8">
    <location>
        <begin position="47"/>
        <end position="154"/>
    </location>
</feature>
<dbReference type="PANTHER" id="PTHR13605">
    <property type="entry name" value="ER MEMBRANE PROTEIN COMPLEX SUBUNIT 7"/>
    <property type="match status" value="1"/>
</dbReference>
<sequence>MRLNLLFAFLAVIPAFLAETAPAEAQALYTIEGEAAVPADLLPKKFWQRSLRILVDHGKYVGFVREDGKFAIHNIPSGSYIIEVANADYVFEPVRVDISSRGKMRARRLNVLQPNAVSQIAYPLNLVARQPANYFRKREELRVTDMLMNPMVLMVAVPLVLMLVLPKLAANDPELQKEMENMKMPKLDGMDMSDMLANYFGGGQAKKAIKKGGTTAKKNR</sequence>
<dbReference type="STRING" id="34508.A0A4U5MHZ0"/>
<dbReference type="Pfam" id="PF09430">
    <property type="entry name" value="EMC7_beta-sandw"/>
    <property type="match status" value="1"/>
</dbReference>
<dbReference type="PANTHER" id="PTHR13605:SF4">
    <property type="entry name" value="ER MEMBRANE PROTEIN COMPLEX SUBUNIT 7"/>
    <property type="match status" value="1"/>
</dbReference>
<reference evidence="9 10" key="1">
    <citation type="journal article" date="2015" name="Genome Biol.">
        <title>Comparative genomics of Steinernema reveals deeply conserved gene regulatory networks.</title>
        <authorList>
            <person name="Dillman A.R."/>
            <person name="Macchietto M."/>
            <person name="Porter C.F."/>
            <person name="Rogers A."/>
            <person name="Williams B."/>
            <person name="Antoshechkin I."/>
            <person name="Lee M.M."/>
            <person name="Goodwin Z."/>
            <person name="Lu X."/>
            <person name="Lewis E.E."/>
            <person name="Goodrich-Blair H."/>
            <person name="Stock S.P."/>
            <person name="Adams B.J."/>
            <person name="Sternberg P.W."/>
            <person name="Mortazavi A."/>
        </authorList>
    </citation>
    <scope>NUCLEOTIDE SEQUENCE [LARGE SCALE GENOMIC DNA]</scope>
    <source>
        <strain evidence="9 10">ALL</strain>
    </source>
</reference>